<evidence type="ECO:0000313" key="2">
    <source>
        <dbReference type="Proteomes" id="UP001596137"/>
    </source>
</evidence>
<keyword evidence="2" id="KW-1185">Reference proteome</keyword>
<organism evidence="1 2">
    <name type="scientific">Sphaerisporangium aureirubrum</name>
    <dbReference type="NCBI Taxonomy" id="1544736"/>
    <lineage>
        <taxon>Bacteria</taxon>
        <taxon>Bacillati</taxon>
        <taxon>Actinomycetota</taxon>
        <taxon>Actinomycetes</taxon>
        <taxon>Streptosporangiales</taxon>
        <taxon>Streptosporangiaceae</taxon>
        <taxon>Sphaerisporangium</taxon>
    </lineage>
</organism>
<proteinExistence type="predicted"/>
<protein>
    <recommendedName>
        <fullName evidence="3">SAM-dependent methyltransferase</fullName>
    </recommendedName>
</protein>
<evidence type="ECO:0000313" key="1">
    <source>
        <dbReference type="EMBL" id="MFC6084104.1"/>
    </source>
</evidence>
<name>A0ABW1NN53_9ACTN</name>
<comment type="caution">
    <text evidence="1">The sequence shown here is derived from an EMBL/GenBank/DDBJ whole genome shotgun (WGS) entry which is preliminary data.</text>
</comment>
<dbReference type="EMBL" id="JBHSRF010000037">
    <property type="protein sequence ID" value="MFC6084104.1"/>
    <property type="molecule type" value="Genomic_DNA"/>
</dbReference>
<accession>A0ABW1NN53</accession>
<sequence>MLVDLRPHSRLNGKPLEFLTSLAAVVEALEEGAEDLGKVRLVCDWVQYKSNFREVVDVRRILSRPGRQPGGDPVVVPLGTRDDALEVAVDLRRTAGAPLRELTGAVLRDRAEGARVPLEDWGPGSRGCIWDFNARYWKDLDLWEKSTGRGYEQALPGGVSDARNRDAARDLISGLFEVWDGLAAAGALPEELYVVELGVGNGGQAKVFLDEFRALDLTHGRDYYRRLHYMMCDYSQHVLDLAREAVAEHLPHISSFALDAVSPCTSLGFLKYKVFLVYISNVYDNLPTDEVAQLGGRTYRVETRAYLDAATAAVLAGPLGTTAAELPALVGRLLRLGPALLAEAAPDRFADVDAAVVFWREVWDALKLEERYVPLAGLDLYRLAPSVSGEALRPLLESGADIRMHVNNGALASFVDSLRLLHPYGRLVCHDLFVTDVHAYRSDFRGPGKYEGSVVNWLNGPLLAHVGRRDGFDVHCAPFAHRGAGNIVTMTAQVRD</sequence>
<reference evidence="2" key="1">
    <citation type="journal article" date="2019" name="Int. J. Syst. Evol. Microbiol.">
        <title>The Global Catalogue of Microorganisms (GCM) 10K type strain sequencing project: providing services to taxonomists for standard genome sequencing and annotation.</title>
        <authorList>
            <consortium name="The Broad Institute Genomics Platform"/>
            <consortium name="The Broad Institute Genome Sequencing Center for Infectious Disease"/>
            <person name="Wu L."/>
            <person name="Ma J."/>
        </authorList>
    </citation>
    <scope>NUCLEOTIDE SEQUENCE [LARGE SCALE GENOMIC DNA]</scope>
    <source>
        <strain evidence="2">JCM 30346</strain>
    </source>
</reference>
<dbReference type="RefSeq" id="WP_380756801.1">
    <property type="nucleotide sequence ID" value="NZ_JBHSRF010000037.1"/>
</dbReference>
<gene>
    <name evidence="1" type="ORF">ACFP1K_23285</name>
</gene>
<dbReference type="InterPro" id="IPR029063">
    <property type="entry name" value="SAM-dependent_MTases_sf"/>
</dbReference>
<dbReference type="SUPFAM" id="SSF53335">
    <property type="entry name" value="S-adenosyl-L-methionine-dependent methyltransferases"/>
    <property type="match status" value="1"/>
</dbReference>
<dbReference type="Proteomes" id="UP001596137">
    <property type="component" value="Unassembled WGS sequence"/>
</dbReference>
<evidence type="ECO:0008006" key="3">
    <source>
        <dbReference type="Google" id="ProtNLM"/>
    </source>
</evidence>